<dbReference type="InterPro" id="IPR050109">
    <property type="entry name" value="HTH-type_TetR-like_transc_reg"/>
</dbReference>
<dbReference type="Pfam" id="PF17754">
    <property type="entry name" value="TetR_C_14"/>
    <property type="match status" value="1"/>
</dbReference>
<dbReference type="Gene3D" id="1.10.10.60">
    <property type="entry name" value="Homeodomain-like"/>
    <property type="match status" value="1"/>
</dbReference>
<sequence>MSTRTERTRLRILEAALRLFAAEGYDAVPVTRIADEAGVSHMTFFRHFPSKSDVLVSDPYDPLIAEAVRAQPVELAPLERGRRGILAAWERIGEGPDLADEDMRLRLGIVANHPGLRARMWESQQVTTQAIAAALVDGGAEVLEAEAAAGALVGALTSALFLLGTDPALGMREAITGAMRALAQGSRP</sequence>
<comment type="caution">
    <text evidence="6">The sequence shown here is derived from an EMBL/GenBank/DDBJ whole genome shotgun (WGS) entry which is preliminary data.</text>
</comment>
<dbReference type="InterPro" id="IPR009057">
    <property type="entry name" value="Homeodomain-like_sf"/>
</dbReference>
<feature type="domain" description="HTH tetR-type" evidence="5">
    <location>
        <begin position="6"/>
        <end position="66"/>
    </location>
</feature>
<protein>
    <submittedName>
        <fullName evidence="6">TetR family transcriptional regulator</fullName>
    </submittedName>
</protein>
<evidence type="ECO:0000313" key="7">
    <source>
        <dbReference type="Proteomes" id="UP001157126"/>
    </source>
</evidence>
<keyword evidence="7" id="KW-1185">Reference proteome</keyword>
<evidence type="ECO:0000256" key="1">
    <source>
        <dbReference type="ARBA" id="ARBA00023015"/>
    </source>
</evidence>
<feature type="DNA-binding region" description="H-T-H motif" evidence="4">
    <location>
        <begin position="29"/>
        <end position="48"/>
    </location>
</feature>
<evidence type="ECO:0000313" key="6">
    <source>
        <dbReference type="EMBL" id="GMA41963.1"/>
    </source>
</evidence>
<organism evidence="6 7">
    <name type="scientific">Mobilicoccus caccae</name>
    <dbReference type="NCBI Taxonomy" id="1859295"/>
    <lineage>
        <taxon>Bacteria</taxon>
        <taxon>Bacillati</taxon>
        <taxon>Actinomycetota</taxon>
        <taxon>Actinomycetes</taxon>
        <taxon>Micrococcales</taxon>
        <taxon>Dermatophilaceae</taxon>
        <taxon>Mobilicoccus</taxon>
    </lineage>
</organism>
<reference evidence="7" key="1">
    <citation type="journal article" date="2019" name="Int. J. Syst. Evol. Microbiol.">
        <title>The Global Catalogue of Microorganisms (GCM) 10K type strain sequencing project: providing services to taxonomists for standard genome sequencing and annotation.</title>
        <authorList>
            <consortium name="The Broad Institute Genomics Platform"/>
            <consortium name="The Broad Institute Genome Sequencing Center for Infectious Disease"/>
            <person name="Wu L."/>
            <person name="Ma J."/>
        </authorList>
    </citation>
    <scope>NUCLEOTIDE SEQUENCE [LARGE SCALE GENOMIC DNA]</scope>
    <source>
        <strain evidence="7">NBRC 113072</strain>
    </source>
</reference>
<keyword evidence="3" id="KW-0804">Transcription</keyword>
<dbReference type="Pfam" id="PF00440">
    <property type="entry name" value="TetR_N"/>
    <property type="match status" value="1"/>
</dbReference>
<dbReference type="EMBL" id="BSUO01000001">
    <property type="protein sequence ID" value="GMA41963.1"/>
    <property type="molecule type" value="Genomic_DNA"/>
</dbReference>
<dbReference type="RefSeq" id="WP_284305448.1">
    <property type="nucleotide sequence ID" value="NZ_BSUO01000001.1"/>
</dbReference>
<dbReference type="PROSITE" id="PS50977">
    <property type="entry name" value="HTH_TETR_2"/>
    <property type="match status" value="1"/>
</dbReference>
<evidence type="ECO:0000256" key="2">
    <source>
        <dbReference type="ARBA" id="ARBA00023125"/>
    </source>
</evidence>
<keyword evidence="2 4" id="KW-0238">DNA-binding</keyword>
<dbReference type="PANTHER" id="PTHR30055:SF234">
    <property type="entry name" value="HTH-TYPE TRANSCRIPTIONAL REGULATOR BETI"/>
    <property type="match status" value="1"/>
</dbReference>
<dbReference type="PRINTS" id="PR00455">
    <property type="entry name" value="HTHTETR"/>
</dbReference>
<accession>A0ABQ6IVJ0</accession>
<dbReference type="Proteomes" id="UP001157126">
    <property type="component" value="Unassembled WGS sequence"/>
</dbReference>
<evidence type="ECO:0000256" key="3">
    <source>
        <dbReference type="ARBA" id="ARBA00023163"/>
    </source>
</evidence>
<dbReference type="SUPFAM" id="SSF46689">
    <property type="entry name" value="Homeodomain-like"/>
    <property type="match status" value="1"/>
</dbReference>
<dbReference type="InterPro" id="IPR041347">
    <property type="entry name" value="MftR_C"/>
</dbReference>
<evidence type="ECO:0000256" key="4">
    <source>
        <dbReference type="PROSITE-ProRule" id="PRU00335"/>
    </source>
</evidence>
<proteinExistence type="predicted"/>
<dbReference type="InterPro" id="IPR001647">
    <property type="entry name" value="HTH_TetR"/>
</dbReference>
<evidence type="ECO:0000259" key="5">
    <source>
        <dbReference type="PROSITE" id="PS50977"/>
    </source>
</evidence>
<name>A0ABQ6IVJ0_9MICO</name>
<keyword evidence="1" id="KW-0805">Transcription regulation</keyword>
<dbReference type="Gene3D" id="1.10.357.10">
    <property type="entry name" value="Tetracycline Repressor, domain 2"/>
    <property type="match status" value="1"/>
</dbReference>
<dbReference type="PANTHER" id="PTHR30055">
    <property type="entry name" value="HTH-TYPE TRANSCRIPTIONAL REGULATOR RUTR"/>
    <property type="match status" value="1"/>
</dbReference>
<gene>
    <name evidence="6" type="ORF">GCM10025883_40080</name>
</gene>